<dbReference type="Gene3D" id="3.40.50.1820">
    <property type="entry name" value="alpha/beta hydrolase"/>
    <property type="match status" value="1"/>
</dbReference>
<dbReference type="InterPro" id="IPR029058">
    <property type="entry name" value="AB_hydrolase_fold"/>
</dbReference>
<accession>X0PNW5</accession>
<gene>
    <name evidence="1" type="ORF">RW1_012_01420</name>
</gene>
<dbReference type="EMBL" id="BAWF01000012">
    <property type="protein sequence ID" value="GAF44323.1"/>
    <property type="molecule type" value="Genomic_DNA"/>
</dbReference>
<sequence length="193" mass="21143">MADSDEAQAAFDNFVSLWTTGTTAGRRAPLLRRPDEVGLEYEDVTFPSTDGVPLEGWFIPADSDRLVIHNHFLPGNRYGYPGHLPEFGGFGGFGGFEINFLPEYKALHDAGYNILAYDIRNHGMSGQGNGGIVGIGLLEYRDVIGSLRYAAARPDTKNMKKVRLSVCLGADSTAVAWSKHPEEFSEIQAMVML</sequence>
<dbReference type="SUPFAM" id="SSF53474">
    <property type="entry name" value="alpha/beta-Hydrolases"/>
    <property type="match status" value="1"/>
</dbReference>
<dbReference type="AlphaFoldDB" id="X0PNW5"/>
<dbReference type="Proteomes" id="UP000019491">
    <property type="component" value="Unassembled WGS sequence"/>
</dbReference>
<evidence type="ECO:0000313" key="1">
    <source>
        <dbReference type="EMBL" id="GAF44323.1"/>
    </source>
</evidence>
<evidence type="ECO:0000313" key="2">
    <source>
        <dbReference type="Proteomes" id="UP000019491"/>
    </source>
</evidence>
<protein>
    <recommendedName>
        <fullName evidence="3">Serine aminopeptidase S33 domain-containing protein</fullName>
    </recommendedName>
</protein>
<proteinExistence type="predicted"/>
<reference evidence="1 2" key="1">
    <citation type="submission" date="2014-02" db="EMBL/GenBank/DDBJ databases">
        <title>Whole genome shotgun sequence of Rhodococcus wratislaviensis NBRC 100605.</title>
        <authorList>
            <person name="Hosoyama A."/>
            <person name="Tsuchikane K."/>
            <person name="Yoshida I."/>
            <person name="Ohji S."/>
            <person name="Ichikawa N."/>
            <person name="Yamazoe A."/>
            <person name="Fujita N."/>
        </authorList>
    </citation>
    <scope>NUCLEOTIDE SEQUENCE [LARGE SCALE GENOMIC DNA]</scope>
    <source>
        <strain evidence="1 2">NBRC 100605</strain>
    </source>
</reference>
<evidence type="ECO:0008006" key="3">
    <source>
        <dbReference type="Google" id="ProtNLM"/>
    </source>
</evidence>
<organism evidence="1 2">
    <name type="scientific">Rhodococcus wratislaviensis NBRC 100605</name>
    <dbReference type="NCBI Taxonomy" id="1219028"/>
    <lineage>
        <taxon>Bacteria</taxon>
        <taxon>Bacillati</taxon>
        <taxon>Actinomycetota</taxon>
        <taxon>Actinomycetes</taxon>
        <taxon>Mycobacteriales</taxon>
        <taxon>Nocardiaceae</taxon>
        <taxon>Rhodococcus</taxon>
    </lineage>
</organism>
<name>X0PNW5_RHOWR</name>
<comment type="caution">
    <text evidence="1">The sequence shown here is derived from an EMBL/GenBank/DDBJ whole genome shotgun (WGS) entry which is preliminary data.</text>
</comment>
<keyword evidence="2" id="KW-1185">Reference proteome</keyword>